<evidence type="ECO:0000256" key="3">
    <source>
        <dbReference type="ARBA" id="ARBA00022692"/>
    </source>
</evidence>
<feature type="signal peptide" evidence="8">
    <location>
        <begin position="1"/>
        <end position="20"/>
    </location>
</feature>
<name>A0AAD1XNM4_EUPCR</name>
<comment type="caution">
    <text evidence="10">The sequence shown here is derived from an EMBL/GenBank/DDBJ whole genome shotgun (WGS) entry which is preliminary data.</text>
</comment>
<dbReference type="AlphaFoldDB" id="A0AAD1XNM4"/>
<dbReference type="InterPro" id="IPR001594">
    <property type="entry name" value="Palmitoyltrfase_DHHC"/>
</dbReference>
<dbReference type="EC" id="2.3.1.225" evidence="7"/>
<gene>
    <name evidence="10" type="ORF">ECRASSUSDP1_LOCUS17450</name>
</gene>
<sequence>MFLFAYLMLLIINFNVVVTALYDQWVQGGYVQYIVIAIFQFEAAMVIWSHISCMTTDPGYLKQNLKKIQKERLQSKELVEYIIVQKLLEQRKKEREKNNESSSMQRESEQDDLELPLLQEYKEADEGLDRYTKEKLKAKYLNYCYICESPKPPRAHHCRVCRRCIIKMDHHCPWMNNCIGLQNMKIFMVLLAYSFILTMTSLIIYAIFLSKCVREECKVFDDLPGIVFIFVIGGIISLTFAAFTIIMFISMISVIRNDTTTIDILKKECIDARKSPAECMREVFGGKFSIHWFLPTKPQFDLSLEKQYE</sequence>
<evidence type="ECO:0000313" key="11">
    <source>
        <dbReference type="Proteomes" id="UP001295684"/>
    </source>
</evidence>
<dbReference type="GO" id="GO:0016020">
    <property type="term" value="C:membrane"/>
    <property type="evidence" value="ECO:0007669"/>
    <property type="project" value="UniProtKB-SubCell"/>
</dbReference>
<evidence type="ECO:0000313" key="10">
    <source>
        <dbReference type="EMBL" id="CAI2376081.1"/>
    </source>
</evidence>
<dbReference type="Proteomes" id="UP001295684">
    <property type="component" value="Unassembled WGS sequence"/>
</dbReference>
<feature type="chain" id="PRO_5042017644" description="Palmitoyltransferase" evidence="8">
    <location>
        <begin position="21"/>
        <end position="309"/>
    </location>
</feature>
<organism evidence="10 11">
    <name type="scientific">Euplotes crassus</name>
    <dbReference type="NCBI Taxonomy" id="5936"/>
    <lineage>
        <taxon>Eukaryota</taxon>
        <taxon>Sar</taxon>
        <taxon>Alveolata</taxon>
        <taxon>Ciliophora</taxon>
        <taxon>Intramacronucleata</taxon>
        <taxon>Spirotrichea</taxon>
        <taxon>Hypotrichia</taxon>
        <taxon>Euplotida</taxon>
        <taxon>Euplotidae</taxon>
        <taxon>Moneuplotes</taxon>
    </lineage>
</organism>
<keyword evidence="5 7" id="KW-0472">Membrane</keyword>
<comment type="subcellular location">
    <subcellularLocation>
        <location evidence="1">Membrane</location>
        <topology evidence="1">Multi-pass membrane protein</topology>
    </subcellularLocation>
</comment>
<keyword evidence="3 7" id="KW-0812">Transmembrane</keyword>
<keyword evidence="4 7" id="KW-1133">Transmembrane helix</keyword>
<keyword evidence="6 7" id="KW-0012">Acyltransferase</keyword>
<dbReference type="PANTHER" id="PTHR22883">
    <property type="entry name" value="ZINC FINGER DHHC DOMAIN CONTAINING PROTEIN"/>
    <property type="match status" value="1"/>
</dbReference>
<feature type="transmembrane region" description="Helical" evidence="7">
    <location>
        <begin position="228"/>
        <end position="249"/>
    </location>
</feature>
<dbReference type="PANTHER" id="PTHR22883:SF147">
    <property type="entry name" value="PALMITOYLTRANSFERASE"/>
    <property type="match status" value="1"/>
</dbReference>
<protein>
    <recommendedName>
        <fullName evidence="7">Palmitoyltransferase</fullName>
        <ecNumber evidence="7">2.3.1.225</ecNumber>
    </recommendedName>
</protein>
<keyword evidence="2 7" id="KW-0808">Transferase</keyword>
<evidence type="ECO:0000256" key="8">
    <source>
        <dbReference type="SAM" id="SignalP"/>
    </source>
</evidence>
<comment type="similarity">
    <text evidence="7">Belongs to the DHHC palmitoyltransferase family.</text>
</comment>
<evidence type="ECO:0000256" key="1">
    <source>
        <dbReference type="ARBA" id="ARBA00004141"/>
    </source>
</evidence>
<accession>A0AAD1XNM4</accession>
<evidence type="ECO:0000256" key="6">
    <source>
        <dbReference type="ARBA" id="ARBA00023315"/>
    </source>
</evidence>
<dbReference type="InterPro" id="IPR039859">
    <property type="entry name" value="PFA4/ZDH16/20/ERF2-like"/>
</dbReference>
<proteinExistence type="inferred from homology"/>
<dbReference type="GO" id="GO:0006612">
    <property type="term" value="P:protein targeting to membrane"/>
    <property type="evidence" value="ECO:0007669"/>
    <property type="project" value="TreeGrafter"/>
</dbReference>
<evidence type="ECO:0000256" key="5">
    <source>
        <dbReference type="ARBA" id="ARBA00023136"/>
    </source>
</evidence>
<feature type="domain" description="Palmitoyltransferase DHHC" evidence="9">
    <location>
        <begin position="139"/>
        <end position="267"/>
    </location>
</feature>
<reference evidence="10" key="1">
    <citation type="submission" date="2023-07" db="EMBL/GenBank/DDBJ databases">
        <authorList>
            <consortium name="AG Swart"/>
            <person name="Singh M."/>
            <person name="Singh A."/>
            <person name="Seah K."/>
            <person name="Emmerich C."/>
        </authorList>
    </citation>
    <scope>NUCLEOTIDE SEQUENCE</scope>
    <source>
        <strain evidence="10">DP1</strain>
    </source>
</reference>
<feature type="transmembrane region" description="Helical" evidence="7">
    <location>
        <begin position="186"/>
        <end position="208"/>
    </location>
</feature>
<evidence type="ECO:0000256" key="4">
    <source>
        <dbReference type="ARBA" id="ARBA00022989"/>
    </source>
</evidence>
<dbReference type="GO" id="GO:0005783">
    <property type="term" value="C:endoplasmic reticulum"/>
    <property type="evidence" value="ECO:0007669"/>
    <property type="project" value="TreeGrafter"/>
</dbReference>
<comment type="domain">
    <text evidence="7">The DHHC domain is required for palmitoyltransferase activity.</text>
</comment>
<comment type="catalytic activity">
    <reaction evidence="7">
        <text>L-cysteinyl-[protein] + hexadecanoyl-CoA = S-hexadecanoyl-L-cysteinyl-[protein] + CoA</text>
        <dbReference type="Rhea" id="RHEA:36683"/>
        <dbReference type="Rhea" id="RHEA-COMP:10131"/>
        <dbReference type="Rhea" id="RHEA-COMP:11032"/>
        <dbReference type="ChEBI" id="CHEBI:29950"/>
        <dbReference type="ChEBI" id="CHEBI:57287"/>
        <dbReference type="ChEBI" id="CHEBI:57379"/>
        <dbReference type="ChEBI" id="CHEBI:74151"/>
        <dbReference type="EC" id="2.3.1.225"/>
    </reaction>
</comment>
<dbReference type="GO" id="GO:0019706">
    <property type="term" value="F:protein-cysteine S-palmitoyltransferase activity"/>
    <property type="evidence" value="ECO:0007669"/>
    <property type="project" value="UniProtKB-EC"/>
</dbReference>
<evidence type="ECO:0000256" key="7">
    <source>
        <dbReference type="RuleBase" id="RU079119"/>
    </source>
</evidence>
<evidence type="ECO:0000259" key="9">
    <source>
        <dbReference type="Pfam" id="PF01529"/>
    </source>
</evidence>
<dbReference type="EMBL" id="CAMPGE010017613">
    <property type="protein sequence ID" value="CAI2376081.1"/>
    <property type="molecule type" value="Genomic_DNA"/>
</dbReference>
<dbReference type="GO" id="GO:0005794">
    <property type="term" value="C:Golgi apparatus"/>
    <property type="evidence" value="ECO:0007669"/>
    <property type="project" value="TreeGrafter"/>
</dbReference>
<keyword evidence="11" id="KW-1185">Reference proteome</keyword>
<dbReference type="PROSITE" id="PS50216">
    <property type="entry name" value="DHHC"/>
    <property type="match status" value="1"/>
</dbReference>
<keyword evidence="8" id="KW-0732">Signal</keyword>
<evidence type="ECO:0000256" key="2">
    <source>
        <dbReference type="ARBA" id="ARBA00022679"/>
    </source>
</evidence>
<dbReference type="Pfam" id="PF01529">
    <property type="entry name" value="DHHC"/>
    <property type="match status" value="1"/>
</dbReference>
<feature type="transmembrane region" description="Helical" evidence="7">
    <location>
        <begin position="30"/>
        <end position="48"/>
    </location>
</feature>